<evidence type="ECO:0000313" key="6">
    <source>
        <dbReference type="EMBL" id="KUO06138.1"/>
    </source>
</evidence>
<name>A0A101U8L2_9ACTN</name>
<evidence type="ECO:0000313" key="7">
    <source>
        <dbReference type="Proteomes" id="UP000053429"/>
    </source>
</evidence>
<dbReference type="Gene3D" id="3.90.1150.10">
    <property type="entry name" value="Aspartate Aminotransferase, domain 1"/>
    <property type="match status" value="1"/>
</dbReference>
<protein>
    <recommendedName>
        <fullName evidence="2">8-amino-7-oxononanoate synthase</fullName>
        <ecNumber evidence="2">2.3.1.47</ecNumber>
    </recommendedName>
</protein>
<dbReference type="Pfam" id="PF00155">
    <property type="entry name" value="Aminotran_1_2"/>
    <property type="match status" value="1"/>
</dbReference>
<gene>
    <name evidence="6" type="ORF">AQJ67_04925</name>
</gene>
<evidence type="ECO:0000256" key="1">
    <source>
        <dbReference type="ARBA" id="ARBA00001933"/>
    </source>
</evidence>
<dbReference type="InterPro" id="IPR015422">
    <property type="entry name" value="PyrdxlP-dep_Trfase_small"/>
</dbReference>
<dbReference type="Gene3D" id="3.40.640.10">
    <property type="entry name" value="Type I PLP-dependent aspartate aminotransferase-like (Major domain)"/>
    <property type="match status" value="1"/>
</dbReference>
<dbReference type="GO" id="GO:0008710">
    <property type="term" value="F:8-amino-7-oxononanoate synthase activity"/>
    <property type="evidence" value="ECO:0007669"/>
    <property type="project" value="UniProtKB-EC"/>
</dbReference>
<evidence type="ECO:0000256" key="2">
    <source>
        <dbReference type="ARBA" id="ARBA00013187"/>
    </source>
</evidence>
<dbReference type="Proteomes" id="UP000053429">
    <property type="component" value="Unassembled WGS sequence"/>
</dbReference>
<dbReference type="PANTHER" id="PTHR13693:SF3">
    <property type="entry name" value="LD36009P"/>
    <property type="match status" value="1"/>
</dbReference>
<proteinExistence type="predicted"/>
<comment type="caution">
    <text evidence="6">The sequence shown here is derived from an EMBL/GenBank/DDBJ whole genome shotgun (WGS) entry which is preliminary data.</text>
</comment>
<dbReference type="InterPro" id="IPR015424">
    <property type="entry name" value="PyrdxlP-dep_Trfase"/>
</dbReference>
<dbReference type="RefSeq" id="WP_062716703.1">
    <property type="nucleotide sequence ID" value="NZ_KQ948924.1"/>
</dbReference>
<keyword evidence="3" id="KW-0808">Transferase</keyword>
<reference evidence="6 7" key="1">
    <citation type="submission" date="2015-10" db="EMBL/GenBank/DDBJ databases">
        <title>Draft genome sequence of Streptomyces caeruleatus NRRL B-24802, type strain for the species Streptomyces caeruleatus.</title>
        <authorList>
            <person name="Ruckert C."/>
            <person name="Winkler A."/>
            <person name="Kalinowski J."/>
            <person name="Kampfer P."/>
            <person name="Glaeser S."/>
        </authorList>
    </citation>
    <scope>NUCLEOTIDE SEQUENCE [LARGE SCALE GENOMIC DNA]</scope>
    <source>
        <strain evidence="6 7">NRRL B-24802</strain>
    </source>
</reference>
<dbReference type="InterPro" id="IPR004839">
    <property type="entry name" value="Aminotransferase_I/II_large"/>
</dbReference>
<dbReference type="AlphaFoldDB" id="A0A101U8L2"/>
<dbReference type="STRING" id="661399.AQJ67_04925"/>
<dbReference type="EMBL" id="LMWY01000003">
    <property type="protein sequence ID" value="KUO06138.1"/>
    <property type="molecule type" value="Genomic_DNA"/>
</dbReference>
<dbReference type="PANTHER" id="PTHR13693">
    <property type="entry name" value="CLASS II AMINOTRANSFERASE/8-AMINO-7-OXONONANOATE SYNTHASE"/>
    <property type="match status" value="1"/>
</dbReference>
<dbReference type="GO" id="GO:0030170">
    <property type="term" value="F:pyridoxal phosphate binding"/>
    <property type="evidence" value="ECO:0007669"/>
    <property type="project" value="InterPro"/>
</dbReference>
<dbReference type="EC" id="2.3.1.47" evidence="2"/>
<evidence type="ECO:0000259" key="5">
    <source>
        <dbReference type="Pfam" id="PF00155"/>
    </source>
</evidence>
<dbReference type="OrthoDB" id="9778690at2"/>
<dbReference type="SUPFAM" id="SSF53383">
    <property type="entry name" value="PLP-dependent transferases"/>
    <property type="match status" value="1"/>
</dbReference>
<keyword evidence="7" id="KW-1185">Reference proteome</keyword>
<accession>A0A101U8L2</accession>
<evidence type="ECO:0000256" key="3">
    <source>
        <dbReference type="ARBA" id="ARBA00022679"/>
    </source>
</evidence>
<organism evidence="6 7">
    <name type="scientific">Streptomyces caeruleatus</name>
    <dbReference type="NCBI Taxonomy" id="661399"/>
    <lineage>
        <taxon>Bacteria</taxon>
        <taxon>Bacillati</taxon>
        <taxon>Actinomycetota</taxon>
        <taxon>Actinomycetes</taxon>
        <taxon>Kitasatosporales</taxon>
        <taxon>Streptomycetaceae</taxon>
        <taxon>Streptomyces</taxon>
    </lineage>
</organism>
<comment type="catalytic activity">
    <reaction evidence="4">
        <text>6-carboxyhexanoyl-[ACP] + L-alanine + H(+) = (8S)-8-amino-7-oxononanoate + holo-[ACP] + CO2</text>
        <dbReference type="Rhea" id="RHEA:42288"/>
        <dbReference type="Rhea" id="RHEA-COMP:9685"/>
        <dbReference type="Rhea" id="RHEA-COMP:9955"/>
        <dbReference type="ChEBI" id="CHEBI:15378"/>
        <dbReference type="ChEBI" id="CHEBI:16526"/>
        <dbReference type="ChEBI" id="CHEBI:57972"/>
        <dbReference type="ChEBI" id="CHEBI:64479"/>
        <dbReference type="ChEBI" id="CHEBI:78846"/>
        <dbReference type="ChEBI" id="CHEBI:149468"/>
        <dbReference type="EC" id="2.3.1.47"/>
    </reaction>
</comment>
<dbReference type="InterPro" id="IPR015421">
    <property type="entry name" value="PyrdxlP-dep_Trfase_major"/>
</dbReference>
<sequence>MSLLDKCAAYTRRDELREVGLYPYYTPFEGHGRPVARLDGNEYLMCGSNSYLGLSVDPRVREAARTAIDDYGTSFNGSRLLNGNSKLIEELEAELADYFGKPAALVVGTGYQTNLAAVGTLLYRDLGDPKRIALVDKQVHASLIDGIRLSRSADAALRWFRHNDAEDLDRKLAACPSDTETLVIVDGVYSMEGDLCDLPAIVEVCRRYDTTLLVDDAHGASVLADGRGTAAHFGLTDDVDLMTISFGKGLGSCGGVVLGSEILIQYLRNHARGVIFSSGLGPADAAAVLETVRIMRDEIWRPKRVLEIADEIRRSLTALGYDVGPSASPIVPVTMPDDATVFTAWRKLMDLGVYTNAVIGPAASPRLRTSWMATHTPEHVDRAVAAFAAIRDEILPR</sequence>
<comment type="cofactor">
    <cofactor evidence="1">
        <name>pyridoxal 5'-phosphate</name>
        <dbReference type="ChEBI" id="CHEBI:597326"/>
    </cofactor>
</comment>
<feature type="domain" description="Aminotransferase class I/classII large" evidence="5">
    <location>
        <begin position="47"/>
        <end position="387"/>
    </location>
</feature>
<evidence type="ECO:0000256" key="4">
    <source>
        <dbReference type="ARBA" id="ARBA00047715"/>
    </source>
</evidence>
<dbReference type="InterPro" id="IPR050087">
    <property type="entry name" value="AON_synthase_class-II"/>
</dbReference>